<sequence>MGGAAIHLAESLAGRSSGGATNYRVFLMLTAVTGLCSDQLAARWRGSRPPPHARRAPPRRHARHINMPPTLLEITQRHWNVSYHNLSCPAPSLPPSLSSSRPQPYQPTRPRPGQSVHPSGQPRVS</sequence>
<name>A0A5B7GKT9_PORTR</name>
<protein>
    <submittedName>
        <fullName evidence="2">Uncharacterized protein</fullName>
    </submittedName>
</protein>
<proteinExistence type="predicted"/>
<feature type="compositionally biased region" description="Basic residues" evidence="1">
    <location>
        <begin position="51"/>
        <end position="64"/>
    </location>
</feature>
<feature type="compositionally biased region" description="Low complexity" evidence="1">
    <location>
        <begin position="90"/>
        <end position="103"/>
    </location>
</feature>
<keyword evidence="3" id="KW-1185">Reference proteome</keyword>
<gene>
    <name evidence="2" type="ORF">E2C01_052161</name>
</gene>
<feature type="region of interest" description="Disordered" evidence="1">
    <location>
        <begin position="43"/>
        <end position="66"/>
    </location>
</feature>
<organism evidence="2 3">
    <name type="scientific">Portunus trituberculatus</name>
    <name type="common">Swimming crab</name>
    <name type="synonym">Neptunus trituberculatus</name>
    <dbReference type="NCBI Taxonomy" id="210409"/>
    <lineage>
        <taxon>Eukaryota</taxon>
        <taxon>Metazoa</taxon>
        <taxon>Ecdysozoa</taxon>
        <taxon>Arthropoda</taxon>
        <taxon>Crustacea</taxon>
        <taxon>Multicrustacea</taxon>
        <taxon>Malacostraca</taxon>
        <taxon>Eumalacostraca</taxon>
        <taxon>Eucarida</taxon>
        <taxon>Decapoda</taxon>
        <taxon>Pleocyemata</taxon>
        <taxon>Brachyura</taxon>
        <taxon>Eubrachyura</taxon>
        <taxon>Portunoidea</taxon>
        <taxon>Portunidae</taxon>
        <taxon>Portuninae</taxon>
        <taxon>Portunus</taxon>
    </lineage>
</organism>
<reference evidence="2 3" key="1">
    <citation type="submission" date="2019-05" db="EMBL/GenBank/DDBJ databases">
        <title>Another draft genome of Portunus trituberculatus and its Hox gene families provides insights of decapod evolution.</title>
        <authorList>
            <person name="Jeong J.-H."/>
            <person name="Song I."/>
            <person name="Kim S."/>
            <person name="Choi T."/>
            <person name="Kim D."/>
            <person name="Ryu S."/>
            <person name="Kim W."/>
        </authorList>
    </citation>
    <scope>NUCLEOTIDE SEQUENCE [LARGE SCALE GENOMIC DNA]</scope>
    <source>
        <tissue evidence="2">Muscle</tissue>
    </source>
</reference>
<evidence type="ECO:0000313" key="3">
    <source>
        <dbReference type="Proteomes" id="UP000324222"/>
    </source>
</evidence>
<dbReference type="EMBL" id="VSRR010015434">
    <property type="protein sequence ID" value="MPC58166.1"/>
    <property type="molecule type" value="Genomic_DNA"/>
</dbReference>
<dbReference type="AlphaFoldDB" id="A0A5B7GKT9"/>
<evidence type="ECO:0000256" key="1">
    <source>
        <dbReference type="SAM" id="MobiDB-lite"/>
    </source>
</evidence>
<feature type="compositionally biased region" description="Polar residues" evidence="1">
    <location>
        <begin position="116"/>
        <end position="125"/>
    </location>
</feature>
<dbReference type="Proteomes" id="UP000324222">
    <property type="component" value="Unassembled WGS sequence"/>
</dbReference>
<accession>A0A5B7GKT9</accession>
<feature type="region of interest" description="Disordered" evidence="1">
    <location>
        <begin position="90"/>
        <end position="125"/>
    </location>
</feature>
<comment type="caution">
    <text evidence="2">The sequence shown here is derived from an EMBL/GenBank/DDBJ whole genome shotgun (WGS) entry which is preliminary data.</text>
</comment>
<evidence type="ECO:0000313" key="2">
    <source>
        <dbReference type="EMBL" id="MPC58166.1"/>
    </source>
</evidence>